<accession>A0ABM0TD75</accession>
<sequence length="268" mass="29853">MSKNRLSGEFPRFGPESNLELSSNEFSGAIPSYFGSAISMLLMSDNNFSGEFPQNFRNLSNLIRLDLHDNKISGDFASLTSLLPSSLEVLSLRNNSLKGSIPEGISNLTRLQVLDLSENNLDGYLPSSIGNLACLIMSPESSSSVMRPWLLFFTDEESFREIKTQDIFSFAVNWKKSRQVLFHRNFYLYTLVDLSMNKLQGEIPASLGNLRSLNVLNLSNNEFSGSIPQSFGDLDKLESLDLSHNNLSGEIPKTLSKLRKLVRGGFPP</sequence>
<dbReference type="SMART" id="SM00365">
    <property type="entry name" value="LRR_SD22"/>
    <property type="match status" value="4"/>
</dbReference>
<dbReference type="InterPro" id="IPR032675">
    <property type="entry name" value="LRR_dom_sf"/>
</dbReference>
<evidence type="ECO:0000313" key="3">
    <source>
        <dbReference type="Proteomes" id="UP000694864"/>
    </source>
</evidence>
<reference evidence="4" key="2">
    <citation type="submission" date="2025-08" db="UniProtKB">
        <authorList>
            <consortium name="RefSeq"/>
        </authorList>
    </citation>
    <scope>IDENTIFICATION</scope>
    <source>
        <tissue evidence="4">Leaf</tissue>
    </source>
</reference>
<reference evidence="3" key="1">
    <citation type="journal article" date="2014" name="Nat. Commun.">
        <title>The emerging biofuel crop Camelina sativa retains a highly undifferentiated hexaploid genome structure.</title>
        <authorList>
            <person name="Kagale S."/>
            <person name="Koh C."/>
            <person name="Nixon J."/>
            <person name="Bollina V."/>
            <person name="Clarke W.E."/>
            <person name="Tuteja R."/>
            <person name="Spillane C."/>
            <person name="Robinson S.J."/>
            <person name="Links M.G."/>
            <person name="Clarke C."/>
            <person name="Higgins E.E."/>
            <person name="Huebert T."/>
            <person name="Sharpe A.G."/>
            <person name="Parkin I.A."/>
        </authorList>
    </citation>
    <scope>NUCLEOTIDE SEQUENCE [LARGE SCALE GENOMIC DNA]</scope>
    <source>
        <strain evidence="3">cv. DH55</strain>
    </source>
</reference>
<dbReference type="Gene3D" id="3.80.10.10">
    <property type="entry name" value="Ribonuclease Inhibitor"/>
    <property type="match status" value="1"/>
</dbReference>
<evidence type="ECO:0000256" key="1">
    <source>
        <dbReference type="ARBA" id="ARBA00022614"/>
    </source>
</evidence>
<dbReference type="InterPro" id="IPR003591">
    <property type="entry name" value="Leu-rich_rpt_typical-subtyp"/>
</dbReference>
<keyword evidence="1" id="KW-0433">Leucine-rich repeat</keyword>
<dbReference type="GeneID" id="104709716"/>
<dbReference type="PANTHER" id="PTHR48065:SF56">
    <property type="entry name" value="RECEPTOR-LIKE PROTEIN 46"/>
    <property type="match status" value="1"/>
</dbReference>
<gene>
    <name evidence="4" type="primary">LOC104709716</name>
</gene>
<dbReference type="SMART" id="SM00369">
    <property type="entry name" value="LRR_TYP"/>
    <property type="match status" value="4"/>
</dbReference>
<dbReference type="PANTHER" id="PTHR48065">
    <property type="entry name" value="OS10G0469600 PROTEIN"/>
    <property type="match status" value="1"/>
</dbReference>
<dbReference type="InterPro" id="IPR001611">
    <property type="entry name" value="Leu-rich_rpt"/>
</dbReference>
<dbReference type="Proteomes" id="UP000694864">
    <property type="component" value="Chromosome 8"/>
</dbReference>
<evidence type="ECO:0000313" key="4">
    <source>
        <dbReference type="RefSeq" id="XP_010424584.1"/>
    </source>
</evidence>
<proteinExistence type="predicted"/>
<protein>
    <submittedName>
        <fullName evidence="4">Receptor-like protein kinase 2</fullName>
    </submittedName>
</protein>
<dbReference type="InterPro" id="IPR025875">
    <property type="entry name" value="Leu-rich_rpt_4"/>
</dbReference>
<dbReference type="Pfam" id="PF13855">
    <property type="entry name" value="LRR_8"/>
    <property type="match status" value="1"/>
</dbReference>
<dbReference type="RefSeq" id="XP_010424584.1">
    <property type="nucleotide sequence ID" value="XM_010426282.1"/>
</dbReference>
<dbReference type="Pfam" id="PF00560">
    <property type="entry name" value="LRR_1"/>
    <property type="match status" value="1"/>
</dbReference>
<dbReference type="SUPFAM" id="SSF52047">
    <property type="entry name" value="RNI-like"/>
    <property type="match status" value="1"/>
</dbReference>
<name>A0ABM0TD75_CAMSA</name>
<keyword evidence="3" id="KW-1185">Reference proteome</keyword>
<dbReference type="PRINTS" id="PR00019">
    <property type="entry name" value="LEURICHRPT"/>
</dbReference>
<organism evidence="3 4">
    <name type="scientific">Camelina sativa</name>
    <name type="common">False flax</name>
    <name type="synonym">Myagrum sativum</name>
    <dbReference type="NCBI Taxonomy" id="90675"/>
    <lineage>
        <taxon>Eukaryota</taxon>
        <taxon>Viridiplantae</taxon>
        <taxon>Streptophyta</taxon>
        <taxon>Embryophyta</taxon>
        <taxon>Tracheophyta</taxon>
        <taxon>Spermatophyta</taxon>
        <taxon>Magnoliopsida</taxon>
        <taxon>eudicotyledons</taxon>
        <taxon>Gunneridae</taxon>
        <taxon>Pentapetalae</taxon>
        <taxon>rosids</taxon>
        <taxon>malvids</taxon>
        <taxon>Brassicales</taxon>
        <taxon>Brassicaceae</taxon>
        <taxon>Camelineae</taxon>
        <taxon>Camelina</taxon>
    </lineage>
</organism>
<dbReference type="PROSITE" id="PS51450">
    <property type="entry name" value="LRR"/>
    <property type="match status" value="2"/>
</dbReference>
<evidence type="ECO:0000256" key="2">
    <source>
        <dbReference type="ARBA" id="ARBA00022737"/>
    </source>
</evidence>
<dbReference type="Pfam" id="PF12799">
    <property type="entry name" value="LRR_4"/>
    <property type="match status" value="1"/>
</dbReference>
<keyword evidence="2" id="KW-0677">Repeat</keyword>